<accession>A0A5C3PEF6</accession>
<name>A0A5C3PEF6_9APHY</name>
<evidence type="ECO:0000313" key="1">
    <source>
        <dbReference type="EMBL" id="TFK86610.1"/>
    </source>
</evidence>
<dbReference type="Proteomes" id="UP000308197">
    <property type="component" value="Unassembled WGS sequence"/>
</dbReference>
<dbReference type="InParanoid" id="A0A5C3PEF6"/>
<dbReference type="GO" id="GO:0006396">
    <property type="term" value="P:RNA processing"/>
    <property type="evidence" value="ECO:0007669"/>
    <property type="project" value="InterPro"/>
</dbReference>
<gene>
    <name evidence="1" type="ORF">K466DRAFT_600195</name>
</gene>
<sequence>MAIPMTMAVQRPQAPQLTDDAILIVFVHYAAPPAVQQHPVFGDCHRLAVLGRPMLEAAYRDAMRRRFPNLHGNVFAQHVDATFPNFVARWVGEYGWRRWMRGVPPNVNLNDQQEMLRILETYAGAVVVQQSDGHAALFAWIWELVNTP</sequence>
<organism evidence="1 2">
    <name type="scientific">Polyporus arcularius HHB13444</name>
    <dbReference type="NCBI Taxonomy" id="1314778"/>
    <lineage>
        <taxon>Eukaryota</taxon>
        <taxon>Fungi</taxon>
        <taxon>Dikarya</taxon>
        <taxon>Basidiomycota</taxon>
        <taxon>Agaricomycotina</taxon>
        <taxon>Agaricomycetes</taxon>
        <taxon>Polyporales</taxon>
        <taxon>Polyporaceae</taxon>
        <taxon>Polyporus</taxon>
    </lineage>
</organism>
<dbReference type="SUPFAM" id="SSF69065">
    <property type="entry name" value="RNase III domain-like"/>
    <property type="match status" value="1"/>
</dbReference>
<dbReference type="InterPro" id="IPR036389">
    <property type="entry name" value="RNase_III_sf"/>
</dbReference>
<dbReference type="AlphaFoldDB" id="A0A5C3PEF6"/>
<dbReference type="STRING" id="1314778.A0A5C3PEF6"/>
<dbReference type="GO" id="GO:0004525">
    <property type="term" value="F:ribonuclease III activity"/>
    <property type="evidence" value="ECO:0007669"/>
    <property type="project" value="InterPro"/>
</dbReference>
<reference evidence="1 2" key="1">
    <citation type="journal article" date="2019" name="Nat. Ecol. Evol.">
        <title>Megaphylogeny resolves global patterns of mushroom evolution.</title>
        <authorList>
            <person name="Varga T."/>
            <person name="Krizsan K."/>
            <person name="Foldi C."/>
            <person name="Dima B."/>
            <person name="Sanchez-Garcia M."/>
            <person name="Sanchez-Ramirez S."/>
            <person name="Szollosi G.J."/>
            <person name="Szarkandi J.G."/>
            <person name="Papp V."/>
            <person name="Albert L."/>
            <person name="Andreopoulos W."/>
            <person name="Angelini C."/>
            <person name="Antonin V."/>
            <person name="Barry K.W."/>
            <person name="Bougher N.L."/>
            <person name="Buchanan P."/>
            <person name="Buyck B."/>
            <person name="Bense V."/>
            <person name="Catcheside P."/>
            <person name="Chovatia M."/>
            <person name="Cooper J."/>
            <person name="Damon W."/>
            <person name="Desjardin D."/>
            <person name="Finy P."/>
            <person name="Geml J."/>
            <person name="Haridas S."/>
            <person name="Hughes K."/>
            <person name="Justo A."/>
            <person name="Karasinski D."/>
            <person name="Kautmanova I."/>
            <person name="Kiss B."/>
            <person name="Kocsube S."/>
            <person name="Kotiranta H."/>
            <person name="LaButti K.M."/>
            <person name="Lechner B.E."/>
            <person name="Liimatainen K."/>
            <person name="Lipzen A."/>
            <person name="Lukacs Z."/>
            <person name="Mihaltcheva S."/>
            <person name="Morgado L.N."/>
            <person name="Niskanen T."/>
            <person name="Noordeloos M.E."/>
            <person name="Ohm R.A."/>
            <person name="Ortiz-Santana B."/>
            <person name="Ovrebo C."/>
            <person name="Racz N."/>
            <person name="Riley R."/>
            <person name="Savchenko A."/>
            <person name="Shiryaev A."/>
            <person name="Soop K."/>
            <person name="Spirin V."/>
            <person name="Szebenyi C."/>
            <person name="Tomsovsky M."/>
            <person name="Tulloss R.E."/>
            <person name="Uehling J."/>
            <person name="Grigoriev I.V."/>
            <person name="Vagvolgyi C."/>
            <person name="Papp T."/>
            <person name="Martin F.M."/>
            <person name="Miettinen O."/>
            <person name="Hibbett D.S."/>
            <person name="Nagy L.G."/>
        </authorList>
    </citation>
    <scope>NUCLEOTIDE SEQUENCE [LARGE SCALE GENOMIC DNA]</scope>
    <source>
        <strain evidence="1 2">HHB13444</strain>
    </source>
</reference>
<proteinExistence type="predicted"/>
<protein>
    <submittedName>
        <fullName evidence="1">Uncharacterized protein</fullName>
    </submittedName>
</protein>
<evidence type="ECO:0000313" key="2">
    <source>
        <dbReference type="Proteomes" id="UP000308197"/>
    </source>
</evidence>
<keyword evidence="2" id="KW-1185">Reference proteome</keyword>
<dbReference type="EMBL" id="ML211192">
    <property type="protein sequence ID" value="TFK86610.1"/>
    <property type="molecule type" value="Genomic_DNA"/>
</dbReference>